<dbReference type="RefSeq" id="WP_092408694.1">
    <property type="nucleotide sequence ID" value="NZ_FOVF01000019.1"/>
</dbReference>
<dbReference type="STRING" id="578942.SAMN05216289_11966"/>
<reference evidence="2 3" key="1">
    <citation type="submission" date="2016-10" db="EMBL/GenBank/DDBJ databases">
        <authorList>
            <person name="de Groot N.N."/>
        </authorList>
    </citation>
    <scope>NUCLEOTIDE SEQUENCE [LARGE SCALE GENOMIC DNA]</scope>
    <source>
        <strain evidence="2 3">CGMCC 1.7659</strain>
    </source>
</reference>
<dbReference type="AlphaFoldDB" id="A0A1I4YRW6"/>
<gene>
    <name evidence="2" type="ORF">SAMN05216289_11966</name>
</gene>
<dbReference type="Proteomes" id="UP000198575">
    <property type="component" value="Unassembled WGS sequence"/>
</dbReference>
<keyword evidence="3" id="KW-1185">Reference proteome</keyword>
<dbReference type="Gene3D" id="3.30.1150.10">
    <property type="match status" value="1"/>
</dbReference>
<feature type="chain" id="PRO_5011710825" evidence="1">
    <location>
        <begin position="22"/>
        <end position="150"/>
    </location>
</feature>
<organism evidence="2 3">
    <name type="scientific">Dokdonella immobilis</name>
    <dbReference type="NCBI Taxonomy" id="578942"/>
    <lineage>
        <taxon>Bacteria</taxon>
        <taxon>Pseudomonadati</taxon>
        <taxon>Pseudomonadota</taxon>
        <taxon>Gammaproteobacteria</taxon>
        <taxon>Lysobacterales</taxon>
        <taxon>Rhodanobacteraceae</taxon>
        <taxon>Dokdonella</taxon>
    </lineage>
</organism>
<name>A0A1I4YRW6_9GAMM</name>
<accession>A0A1I4YRW6</accession>
<proteinExistence type="predicted"/>
<dbReference type="OrthoDB" id="5957272at2"/>
<evidence type="ECO:0000256" key="1">
    <source>
        <dbReference type="SAM" id="SignalP"/>
    </source>
</evidence>
<dbReference type="EMBL" id="FOVF01000019">
    <property type="protein sequence ID" value="SFN40775.1"/>
    <property type="molecule type" value="Genomic_DNA"/>
</dbReference>
<evidence type="ECO:0000313" key="2">
    <source>
        <dbReference type="EMBL" id="SFN40775.1"/>
    </source>
</evidence>
<protein>
    <submittedName>
        <fullName evidence="2">TonB protein C-terminal</fullName>
    </submittedName>
</protein>
<feature type="signal peptide" evidence="1">
    <location>
        <begin position="1"/>
        <end position="21"/>
    </location>
</feature>
<dbReference type="SUPFAM" id="SSF74653">
    <property type="entry name" value="TolA/TonB C-terminal domain"/>
    <property type="match status" value="1"/>
</dbReference>
<keyword evidence="1" id="KW-0732">Signal</keyword>
<sequence>MALRTLSLLITCLVLTSLAFAQKVPRSVKPEDLEKYWVMMKSSVEGNAPLGGKNMEQSGCAAVSFIVEGNGRTSNITIEKVEPPGGLGELAASIASHLEFEPTIINAGRDRVFSSLIFPFNLPPDPEARKTIMQRCVIPARKWGAKRPAK</sequence>
<evidence type="ECO:0000313" key="3">
    <source>
        <dbReference type="Proteomes" id="UP000198575"/>
    </source>
</evidence>